<feature type="region of interest" description="Disordered" evidence="5">
    <location>
        <begin position="1"/>
        <end position="35"/>
    </location>
</feature>
<name>A0A7Y6NN22_9BURK</name>
<dbReference type="AlphaFoldDB" id="A0A7Y6NN22"/>
<evidence type="ECO:0000313" key="8">
    <source>
        <dbReference type="Proteomes" id="UP000529637"/>
    </source>
</evidence>
<keyword evidence="8" id="KW-1185">Reference proteome</keyword>
<evidence type="ECO:0000256" key="2">
    <source>
        <dbReference type="ARBA" id="ARBA00022630"/>
    </source>
</evidence>
<keyword evidence="4" id="KW-0560">Oxidoreductase</keyword>
<reference evidence="7 8" key="1">
    <citation type="submission" date="2020-06" db="EMBL/GenBank/DDBJ databases">
        <title>Schlegella sp. ID0723 isolated from air conditioner.</title>
        <authorList>
            <person name="Kim D.Y."/>
            <person name="Kim D.-U."/>
        </authorList>
    </citation>
    <scope>NUCLEOTIDE SEQUENCE [LARGE SCALE GENOMIC DNA]</scope>
    <source>
        <strain evidence="7 8">ID0723</strain>
    </source>
</reference>
<evidence type="ECO:0000256" key="1">
    <source>
        <dbReference type="ARBA" id="ARBA00001974"/>
    </source>
</evidence>
<keyword evidence="2" id="KW-0285">Flavoprotein</keyword>
<dbReference type="Gene3D" id="3.50.50.60">
    <property type="entry name" value="FAD/NAD(P)-binding domain"/>
    <property type="match status" value="1"/>
</dbReference>
<sequence>MNTDRMAAAPTPGTHANASTAMPAGRDDDVTTRRSAGRQADVFDLVVVGAGMAGHCTALAGAEAGARVAWLEKTPRYGGSTAMCGGAFAFAGTDVQKSKGVPDSPELLEEDLMKAGGWFNDRGLVHTYAERQYDAYRWLQGLGIPFDQVSLSGMQSVPRNHGTNPREALRLLHERALASGLVSFRSDAAAARLLTRGEGAERRVIGVELAGGERLVARGGVVLATGGFSRSRELVDRFAPHLRAARPMGGEGNTGDGLRMAWALGADLVDMGFTKGTFGAPVDAPAPGHEDRAPRILSAMYRGAIVVNRAGRRFVDESLSYKVIGDRCLEQPGAVAFQVFDQQVMDQSSPLPSVADYRAAHAAGLIREAPTLAGLAAALGIDADGLAETVRRYNDARDGRSSDEFGRTSLSTGYGTPTLVERAPFYGIACTTGLTSTYCGLRTDTGARVLDVFGAPIDGLYAVGEVAGGFHGASYMSGSSLGKGCVFGRIAAADAAERARRDPAA</sequence>
<organism evidence="7 8">
    <name type="scientific">Piscinibacter koreensis</name>
    <dbReference type="NCBI Taxonomy" id="2742824"/>
    <lineage>
        <taxon>Bacteria</taxon>
        <taxon>Pseudomonadati</taxon>
        <taxon>Pseudomonadota</taxon>
        <taxon>Betaproteobacteria</taxon>
        <taxon>Burkholderiales</taxon>
        <taxon>Sphaerotilaceae</taxon>
        <taxon>Piscinibacter</taxon>
    </lineage>
</organism>
<dbReference type="Pfam" id="PF00890">
    <property type="entry name" value="FAD_binding_2"/>
    <property type="match status" value="1"/>
</dbReference>
<evidence type="ECO:0000256" key="3">
    <source>
        <dbReference type="ARBA" id="ARBA00022827"/>
    </source>
</evidence>
<dbReference type="SUPFAM" id="SSF51905">
    <property type="entry name" value="FAD/NAD(P)-binding domain"/>
    <property type="match status" value="1"/>
</dbReference>
<dbReference type="InterPro" id="IPR036188">
    <property type="entry name" value="FAD/NAD-bd_sf"/>
</dbReference>
<evidence type="ECO:0000256" key="4">
    <source>
        <dbReference type="ARBA" id="ARBA00023002"/>
    </source>
</evidence>
<evidence type="ECO:0000256" key="5">
    <source>
        <dbReference type="SAM" id="MobiDB-lite"/>
    </source>
</evidence>
<comment type="caution">
    <text evidence="7">The sequence shown here is derived from an EMBL/GenBank/DDBJ whole genome shotgun (WGS) entry which is preliminary data.</text>
</comment>
<dbReference type="SUPFAM" id="SSF56425">
    <property type="entry name" value="Succinate dehydrogenase/fumarate reductase flavoprotein, catalytic domain"/>
    <property type="match status" value="1"/>
</dbReference>
<proteinExistence type="predicted"/>
<dbReference type="RefSeq" id="WP_176068750.1">
    <property type="nucleotide sequence ID" value="NZ_JABWMJ010000004.1"/>
</dbReference>
<gene>
    <name evidence="7" type="ORF">HQN59_10015</name>
</gene>
<feature type="domain" description="FAD-dependent oxidoreductase 2 FAD-binding" evidence="6">
    <location>
        <begin position="44"/>
        <end position="481"/>
    </location>
</feature>
<evidence type="ECO:0000313" key="7">
    <source>
        <dbReference type="EMBL" id="NUZ06097.1"/>
    </source>
</evidence>
<accession>A0A7Y6NN22</accession>
<evidence type="ECO:0000259" key="6">
    <source>
        <dbReference type="Pfam" id="PF00890"/>
    </source>
</evidence>
<comment type="cofactor">
    <cofactor evidence="1">
        <name>FAD</name>
        <dbReference type="ChEBI" id="CHEBI:57692"/>
    </cofactor>
</comment>
<dbReference type="InterPro" id="IPR003953">
    <property type="entry name" value="FAD-dep_OxRdtase_2_FAD-bd"/>
</dbReference>
<dbReference type="InterPro" id="IPR050315">
    <property type="entry name" value="FAD-oxidoreductase_2"/>
</dbReference>
<dbReference type="Proteomes" id="UP000529637">
    <property type="component" value="Unassembled WGS sequence"/>
</dbReference>
<dbReference type="PANTHER" id="PTHR43400:SF7">
    <property type="entry name" value="FAD-DEPENDENT OXIDOREDUCTASE 2 FAD BINDING DOMAIN-CONTAINING PROTEIN"/>
    <property type="match status" value="1"/>
</dbReference>
<dbReference type="InterPro" id="IPR027477">
    <property type="entry name" value="Succ_DH/fumarate_Rdtase_cat_sf"/>
</dbReference>
<dbReference type="PANTHER" id="PTHR43400">
    <property type="entry name" value="FUMARATE REDUCTASE"/>
    <property type="match status" value="1"/>
</dbReference>
<dbReference type="GO" id="GO:0016491">
    <property type="term" value="F:oxidoreductase activity"/>
    <property type="evidence" value="ECO:0007669"/>
    <property type="project" value="UniProtKB-KW"/>
</dbReference>
<protein>
    <submittedName>
        <fullName evidence="7">FAD-dependent oxidoreductase</fullName>
    </submittedName>
</protein>
<dbReference type="EMBL" id="JABWMJ010000004">
    <property type="protein sequence ID" value="NUZ06097.1"/>
    <property type="molecule type" value="Genomic_DNA"/>
</dbReference>
<keyword evidence="3" id="KW-0274">FAD</keyword>
<dbReference type="Gene3D" id="3.90.700.10">
    <property type="entry name" value="Succinate dehydrogenase/fumarate reductase flavoprotein, catalytic domain"/>
    <property type="match status" value="1"/>
</dbReference>